<dbReference type="Proteomes" id="UP000239263">
    <property type="component" value="Unassembled WGS sequence"/>
</dbReference>
<name>A0A2S7X0W4_9GAMM</name>
<comment type="caution">
    <text evidence="3">The sequence shown here is derived from an EMBL/GenBank/DDBJ whole genome shotgun (WGS) entry which is preliminary data.</text>
</comment>
<dbReference type="NCBIfam" id="NF041384">
    <property type="entry name" value="YHS_seleno_dom"/>
    <property type="match status" value="1"/>
</dbReference>
<evidence type="ECO:0000313" key="4">
    <source>
        <dbReference type="Proteomes" id="UP000239263"/>
    </source>
</evidence>
<feature type="chain" id="PRO_5015779534" evidence="1">
    <location>
        <begin position="19"/>
        <end position="148"/>
    </location>
</feature>
<dbReference type="OrthoDB" id="344729at2"/>
<dbReference type="AlphaFoldDB" id="A0A2S7X0W4"/>
<organism evidence="3 4">
    <name type="scientific">Aliivibrio sifiae</name>
    <dbReference type="NCBI Taxonomy" id="566293"/>
    <lineage>
        <taxon>Bacteria</taxon>
        <taxon>Pseudomonadati</taxon>
        <taxon>Pseudomonadota</taxon>
        <taxon>Gammaproteobacteria</taxon>
        <taxon>Vibrionales</taxon>
        <taxon>Vibrionaceae</taxon>
        <taxon>Aliivibrio</taxon>
    </lineage>
</organism>
<proteinExistence type="predicted"/>
<dbReference type="EMBL" id="MSCO01000003">
    <property type="protein sequence ID" value="PQJ83480.1"/>
    <property type="molecule type" value="Genomic_DNA"/>
</dbReference>
<dbReference type="InterPro" id="IPR007029">
    <property type="entry name" value="YHS_dom"/>
</dbReference>
<dbReference type="RefSeq" id="WP_105056866.1">
    <property type="nucleotide sequence ID" value="NZ_CAWNRT010000003.1"/>
</dbReference>
<protein>
    <submittedName>
        <fullName evidence="3">YHS domain protein</fullName>
    </submittedName>
</protein>
<evidence type="ECO:0000256" key="1">
    <source>
        <dbReference type="SAM" id="SignalP"/>
    </source>
</evidence>
<feature type="domain" description="YHS" evidence="2">
    <location>
        <begin position="38"/>
        <end position="84"/>
    </location>
</feature>
<keyword evidence="1" id="KW-0732">Signal</keyword>
<reference evidence="3 4" key="1">
    <citation type="submission" date="2016-12" db="EMBL/GenBank/DDBJ databases">
        <title>Diversity of luminous bacteria.</title>
        <authorList>
            <person name="Yoshizawa S."/>
            <person name="Kogure K."/>
        </authorList>
    </citation>
    <scope>NUCLEOTIDE SEQUENCE [LARGE SCALE GENOMIC DNA]</scope>
    <source>
        <strain evidence="3 4">ATCC 33715</strain>
    </source>
</reference>
<accession>A0A2S7X0W4</accession>
<evidence type="ECO:0000313" key="3">
    <source>
        <dbReference type="EMBL" id="PQJ83480.1"/>
    </source>
</evidence>
<evidence type="ECO:0000259" key="2">
    <source>
        <dbReference type="Pfam" id="PF04945"/>
    </source>
</evidence>
<gene>
    <name evidence="3" type="ORF">BTO22_19035</name>
</gene>
<dbReference type="Pfam" id="PF04945">
    <property type="entry name" value="YHS"/>
    <property type="match status" value="1"/>
</dbReference>
<sequence>MKKLFCLFILLFSHATFASDAVYTGFFSNKAIDGYDSVSYFTADKPLKGHSEFVTSYMDADWYFSSQENLDLFSANPTKYAPQYGGFCAWAVAEKNDRAPGDPNQFSIVAGKLYLNYDAQVKGLWEEDIQGFITQGDKNWPKLLKNKR</sequence>
<feature type="signal peptide" evidence="1">
    <location>
        <begin position="1"/>
        <end position="18"/>
    </location>
</feature>